<dbReference type="InterPro" id="IPR005693">
    <property type="entry name" value="Mce"/>
</dbReference>
<sequence length="398" mass="41199">MVSVKVRVQVIAFVVIALVVVAFIGAKYAGLGRAFGGGYVVKLELAEGGGVFTNGEVTYRGVAVGRVGELRLTDTGMEADLLIDSAAPDIPVNSRAVVANRSAVGEQYVDLQPRTGDGPFLADGATIPKESTAVPLPVQTLLGNLSAFTGSVPTDSLRTVVDELDTAFQGTGGDLQTLIDSAAEFTRTAARHLPQTTTLIDDGKTVLSTQAGSSGEWRSFSSNAKKFAAELAKSDGDLRKLIGTAPEAATQLTGLLRDTNPGLSVLLANLLTTSNLVSTRTNGLEQLFALTPQAVDKLTNAISQDTGRLSIVLTFADPPPCVSGYGGTQRRSPSDTSSAPFNLNAKCTLPRGDQSLVRGAQNAPKGGVPPAAAPGSGPLGLAPLPVSSTLEEMLWLKK</sequence>
<name>A0ABP5DP20_9PSEU</name>
<keyword evidence="6" id="KW-1185">Reference proteome</keyword>
<feature type="region of interest" description="Disordered" evidence="1">
    <location>
        <begin position="356"/>
        <end position="383"/>
    </location>
</feature>
<evidence type="ECO:0000313" key="6">
    <source>
        <dbReference type="Proteomes" id="UP001501116"/>
    </source>
</evidence>
<keyword evidence="2" id="KW-1133">Transmembrane helix</keyword>
<protein>
    <submittedName>
        <fullName evidence="5">MlaD family protein</fullName>
    </submittedName>
</protein>
<evidence type="ECO:0000259" key="3">
    <source>
        <dbReference type="Pfam" id="PF02470"/>
    </source>
</evidence>
<accession>A0ABP5DP20</accession>
<dbReference type="InterPro" id="IPR003399">
    <property type="entry name" value="Mce/MlaD"/>
</dbReference>
<keyword evidence="2" id="KW-0812">Transmembrane</keyword>
<gene>
    <name evidence="5" type="ORF">GCM10009754_71070</name>
</gene>
<evidence type="ECO:0000259" key="4">
    <source>
        <dbReference type="Pfam" id="PF11887"/>
    </source>
</evidence>
<dbReference type="EMBL" id="BAAANN010000039">
    <property type="protein sequence ID" value="GAA1983693.1"/>
    <property type="molecule type" value="Genomic_DNA"/>
</dbReference>
<evidence type="ECO:0000313" key="5">
    <source>
        <dbReference type="EMBL" id="GAA1983693.1"/>
    </source>
</evidence>
<feature type="domain" description="Mammalian cell entry C-terminal" evidence="4">
    <location>
        <begin position="121"/>
        <end position="305"/>
    </location>
</feature>
<feature type="transmembrane region" description="Helical" evidence="2">
    <location>
        <begin position="6"/>
        <end position="26"/>
    </location>
</feature>
<dbReference type="Proteomes" id="UP001501116">
    <property type="component" value="Unassembled WGS sequence"/>
</dbReference>
<keyword evidence="2" id="KW-0472">Membrane</keyword>
<comment type="caution">
    <text evidence="5">The sequence shown here is derived from an EMBL/GenBank/DDBJ whole genome shotgun (WGS) entry which is preliminary data.</text>
</comment>
<dbReference type="Pfam" id="PF02470">
    <property type="entry name" value="MlaD"/>
    <property type="match status" value="1"/>
</dbReference>
<dbReference type="InterPro" id="IPR052336">
    <property type="entry name" value="MlaD_Phospholipid_Transporter"/>
</dbReference>
<dbReference type="PANTHER" id="PTHR33371:SF16">
    <property type="entry name" value="MCE-FAMILY PROTEIN MCE3F"/>
    <property type="match status" value="1"/>
</dbReference>
<proteinExistence type="predicted"/>
<dbReference type="NCBIfam" id="TIGR00996">
    <property type="entry name" value="Mtu_fam_mce"/>
    <property type="match status" value="1"/>
</dbReference>
<organism evidence="5 6">
    <name type="scientific">Amycolatopsis minnesotensis</name>
    <dbReference type="NCBI Taxonomy" id="337894"/>
    <lineage>
        <taxon>Bacteria</taxon>
        <taxon>Bacillati</taxon>
        <taxon>Actinomycetota</taxon>
        <taxon>Actinomycetes</taxon>
        <taxon>Pseudonocardiales</taxon>
        <taxon>Pseudonocardiaceae</taxon>
        <taxon>Amycolatopsis</taxon>
    </lineage>
</organism>
<evidence type="ECO:0000256" key="2">
    <source>
        <dbReference type="SAM" id="Phobius"/>
    </source>
</evidence>
<dbReference type="InterPro" id="IPR024516">
    <property type="entry name" value="Mce_C"/>
</dbReference>
<reference evidence="6" key="1">
    <citation type="journal article" date="2019" name="Int. J. Syst. Evol. Microbiol.">
        <title>The Global Catalogue of Microorganisms (GCM) 10K type strain sequencing project: providing services to taxonomists for standard genome sequencing and annotation.</title>
        <authorList>
            <consortium name="The Broad Institute Genomics Platform"/>
            <consortium name="The Broad Institute Genome Sequencing Center for Infectious Disease"/>
            <person name="Wu L."/>
            <person name="Ma J."/>
        </authorList>
    </citation>
    <scope>NUCLEOTIDE SEQUENCE [LARGE SCALE GENOMIC DNA]</scope>
    <source>
        <strain evidence="6">JCM 14545</strain>
    </source>
</reference>
<feature type="domain" description="Mce/MlaD" evidence="3">
    <location>
        <begin position="38"/>
        <end position="113"/>
    </location>
</feature>
<dbReference type="Pfam" id="PF11887">
    <property type="entry name" value="Mce4_CUP1"/>
    <property type="match status" value="1"/>
</dbReference>
<dbReference type="RefSeq" id="WP_344429145.1">
    <property type="nucleotide sequence ID" value="NZ_BAAANN010000039.1"/>
</dbReference>
<feature type="compositionally biased region" description="Low complexity" evidence="1">
    <location>
        <begin position="363"/>
        <end position="383"/>
    </location>
</feature>
<evidence type="ECO:0000256" key="1">
    <source>
        <dbReference type="SAM" id="MobiDB-lite"/>
    </source>
</evidence>
<dbReference type="PANTHER" id="PTHR33371">
    <property type="entry name" value="INTERMEMBRANE PHOSPHOLIPID TRANSPORT SYSTEM BINDING PROTEIN MLAD-RELATED"/>
    <property type="match status" value="1"/>
</dbReference>